<sequence>MVGIKLITLEYINMQNIFSILISLFIMSSCSKKEEPKFQKIKYDLSSNYKDSLGTKIIPNKKYQYWAYMSYYQNSGKEKHTVLKQGGDTLEKKHININHNILGFFEGCHPNYCCNYAVTVESDKLEYLKTKEQFRKFLGTIDNLEEAMLLARTYDYILDADIKGSAYRIINEYYELHLMKFHEYPPQKESIEIKIDKKGNIKTKSLGFYCKGQKCYE</sequence>
<dbReference type="EMBL" id="QJHK01000025">
    <property type="protein sequence ID" value="PXY39077.1"/>
    <property type="molecule type" value="Genomic_DNA"/>
</dbReference>
<protein>
    <recommendedName>
        <fullName evidence="3">Lipoprotein</fullName>
    </recommendedName>
</protein>
<comment type="caution">
    <text evidence="1">The sequence shown here is derived from an EMBL/GenBank/DDBJ whole genome shotgun (WGS) entry which is preliminary data.</text>
</comment>
<proteinExistence type="predicted"/>
<name>A0A2V4BK26_9FLAO</name>
<evidence type="ECO:0000313" key="1">
    <source>
        <dbReference type="EMBL" id="PXY39077.1"/>
    </source>
</evidence>
<dbReference type="Proteomes" id="UP000247903">
    <property type="component" value="Unassembled WGS sequence"/>
</dbReference>
<evidence type="ECO:0000313" key="2">
    <source>
        <dbReference type="Proteomes" id="UP000247903"/>
    </source>
</evidence>
<gene>
    <name evidence="1" type="ORF">DMB65_19560</name>
</gene>
<accession>A0A2V4BK26</accession>
<reference evidence="1 2" key="1">
    <citation type="submission" date="2018-05" db="EMBL/GenBank/DDBJ databases">
        <title>Flavobacterium sp. strain IMCC34759, incomplete genome.</title>
        <authorList>
            <person name="Joung Y."/>
            <person name="Cho J."/>
        </authorList>
    </citation>
    <scope>NUCLEOTIDE SEQUENCE [LARGE SCALE GENOMIC DNA]</scope>
    <source>
        <strain evidence="1 2">IMCC34759</strain>
    </source>
</reference>
<dbReference type="AlphaFoldDB" id="A0A2V4BK26"/>
<evidence type="ECO:0008006" key="3">
    <source>
        <dbReference type="Google" id="ProtNLM"/>
    </source>
</evidence>
<dbReference type="PROSITE" id="PS51257">
    <property type="entry name" value="PROKAR_LIPOPROTEIN"/>
    <property type="match status" value="1"/>
</dbReference>
<organism evidence="1 2">
    <name type="scientific">Flavobacterium cheongpyeongense</name>
    <dbReference type="NCBI Taxonomy" id="2212651"/>
    <lineage>
        <taxon>Bacteria</taxon>
        <taxon>Pseudomonadati</taxon>
        <taxon>Bacteroidota</taxon>
        <taxon>Flavobacteriia</taxon>
        <taxon>Flavobacteriales</taxon>
        <taxon>Flavobacteriaceae</taxon>
        <taxon>Flavobacterium</taxon>
    </lineage>
</organism>
<keyword evidence="2" id="KW-1185">Reference proteome</keyword>